<gene>
    <name evidence="2" type="ORF">KI387_022948</name>
</gene>
<feature type="non-terminal residue" evidence="2">
    <location>
        <position position="1"/>
    </location>
</feature>
<comment type="caution">
    <text evidence="2">The sequence shown here is derived from an EMBL/GenBank/DDBJ whole genome shotgun (WGS) entry which is preliminary data.</text>
</comment>
<name>A0AA38G1H3_TAXCH</name>
<evidence type="ECO:0000313" key="3">
    <source>
        <dbReference type="Proteomes" id="UP000824469"/>
    </source>
</evidence>
<feature type="non-terminal residue" evidence="2">
    <location>
        <position position="58"/>
    </location>
</feature>
<reference evidence="2 3" key="1">
    <citation type="journal article" date="2021" name="Nat. Plants">
        <title>The Taxus genome provides insights into paclitaxel biosynthesis.</title>
        <authorList>
            <person name="Xiong X."/>
            <person name="Gou J."/>
            <person name="Liao Q."/>
            <person name="Li Y."/>
            <person name="Zhou Q."/>
            <person name="Bi G."/>
            <person name="Li C."/>
            <person name="Du R."/>
            <person name="Wang X."/>
            <person name="Sun T."/>
            <person name="Guo L."/>
            <person name="Liang H."/>
            <person name="Lu P."/>
            <person name="Wu Y."/>
            <person name="Zhang Z."/>
            <person name="Ro D.K."/>
            <person name="Shang Y."/>
            <person name="Huang S."/>
            <person name="Yan J."/>
        </authorList>
    </citation>
    <scope>NUCLEOTIDE SEQUENCE [LARGE SCALE GENOMIC DNA]</scope>
    <source>
        <strain evidence="2">Ta-2019</strain>
    </source>
</reference>
<dbReference type="AlphaFoldDB" id="A0AA38G1H3"/>
<evidence type="ECO:0000313" key="2">
    <source>
        <dbReference type="EMBL" id="KAH9314321.1"/>
    </source>
</evidence>
<dbReference type="Proteomes" id="UP000824469">
    <property type="component" value="Unassembled WGS sequence"/>
</dbReference>
<sequence length="58" mass="6661">ADPSRQERPGYRGWDSDDGSRQNKRQDLRPCRVTLSITGRYGRGDGCGYLLEALRELY</sequence>
<keyword evidence="3" id="KW-1185">Reference proteome</keyword>
<organism evidence="2 3">
    <name type="scientific">Taxus chinensis</name>
    <name type="common">Chinese yew</name>
    <name type="synonym">Taxus wallichiana var. chinensis</name>
    <dbReference type="NCBI Taxonomy" id="29808"/>
    <lineage>
        <taxon>Eukaryota</taxon>
        <taxon>Viridiplantae</taxon>
        <taxon>Streptophyta</taxon>
        <taxon>Embryophyta</taxon>
        <taxon>Tracheophyta</taxon>
        <taxon>Spermatophyta</taxon>
        <taxon>Pinopsida</taxon>
        <taxon>Pinidae</taxon>
        <taxon>Conifers II</taxon>
        <taxon>Cupressales</taxon>
        <taxon>Taxaceae</taxon>
        <taxon>Taxus</taxon>
    </lineage>
</organism>
<dbReference type="EMBL" id="JAHRHJ020000005">
    <property type="protein sequence ID" value="KAH9314321.1"/>
    <property type="molecule type" value="Genomic_DNA"/>
</dbReference>
<evidence type="ECO:0000256" key="1">
    <source>
        <dbReference type="SAM" id="MobiDB-lite"/>
    </source>
</evidence>
<accession>A0AA38G1H3</accession>
<protein>
    <submittedName>
        <fullName evidence="2">Uncharacterized protein</fullName>
    </submittedName>
</protein>
<feature type="region of interest" description="Disordered" evidence="1">
    <location>
        <begin position="1"/>
        <end position="29"/>
    </location>
</feature>
<proteinExistence type="predicted"/>